<dbReference type="InterPro" id="IPR001647">
    <property type="entry name" value="HTH_TetR"/>
</dbReference>
<sequence length="228" mass="23678">MDADPSHLAAGTQPALRTDARRNRERIVRAAQEVFTARGVDAPLSAVARRAGVGVATLHRRFPSREHLVAEAFQEQFGACTRALDDALADPDPWHGLSALVHTVFALQASDRGFTRAFLDRNPHAAGSATVDDAERALDALVGRCRSAGVVRPDVTGADLVLAFLSNAGLVADGGVPPEASPRLAAHLLRAFAVSDGAPLPPGPPLALRPILGGAVRSAGPGPGPRGR</sequence>
<evidence type="ECO:0000256" key="1">
    <source>
        <dbReference type="ARBA" id="ARBA00023015"/>
    </source>
</evidence>
<dbReference type="GO" id="GO:0000976">
    <property type="term" value="F:transcription cis-regulatory region binding"/>
    <property type="evidence" value="ECO:0007669"/>
    <property type="project" value="TreeGrafter"/>
</dbReference>
<dbReference type="EMBL" id="FNLF01000002">
    <property type="protein sequence ID" value="SDQ53600.1"/>
    <property type="molecule type" value="Genomic_DNA"/>
</dbReference>
<dbReference type="SUPFAM" id="SSF46689">
    <property type="entry name" value="Homeodomain-like"/>
    <property type="match status" value="1"/>
</dbReference>
<keyword evidence="3" id="KW-0804">Transcription</keyword>
<dbReference type="STRING" id="47312.SAMN04489765_0783"/>
<protein>
    <submittedName>
        <fullName evidence="6">DNA-binding transcriptional regulator, AcrR family</fullName>
    </submittedName>
</protein>
<reference evidence="7" key="1">
    <citation type="submission" date="2016-10" db="EMBL/GenBank/DDBJ databases">
        <authorList>
            <person name="Varghese N."/>
            <person name="Submissions S."/>
        </authorList>
    </citation>
    <scope>NUCLEOTIDE SEQUENCE [LARGE SCALE GENOMIC DNA]</scope>
    <source>
        <strain evidence="7">DSM 44142</strain>
    </source>
</reference>
<organism evidence="6 7">
    <name type="scientific">Tsukamurella pulmonis</name>
    <dbReference type="NCBI Taxonomy" id="47312"/>
    <lineage>
        <taxon>Bacteria</taxon>
        <taxon>Bacillati</taxon>
        <taxon>Actinomycetota</taxon>
        <taxon>Actinomycetes</taxon>
        <taxon>Mycobacteriales</taxon>
        <taxon>Tsukamurellaceae</taxon>
        <taxon>Tsukamurella</taxon>
    </lineage>
</organism>
<dbReference type="PANTHER" id="PTHR30055:SF234">
    <property type="entry name" value="HTH-TYPE TRANSCRIPTIONAL REGULATOR BETI"/>
    <property type="match status" value="1"/>
</dbReference>
<dbReference type="Pfam" id="PF00440">
    <property type="entry name" value="TetR_N"/>
    <property type="match status" value="1"/>
</dbReference>
<dbReference type="Gene3D" id="1.10.357.10">
    <property type="entry name" value="Tetracycline Repressor, domain 2"/>
    <property type="match status" value="1"/>
</dbReference>
<dbReference type="AlphaFoldDB" id="A0A1H1BPC5"/>
<keyword evidence="7" id="KW-1185">Reference proteome</keyword>
<dbReference type="InterPro" id="IPR036271">
    <property type="entry name" value="Tet_transcr_reg_TetR-rel_C_sf"/>
</dbReference>
<feature type="domain" description="HTH tetR-type" evidence="5">
    <location>
        <begin position="21"/>
        <end position="80"/>
    </location>
</feature>
<dbReference type="Proteomes" id="UP000183053">
    <property type="component" value="Unassembled WGS sequence"/>
</dbReference>
<feature type="DNA-binding region" description="H-T-H motif" evidence="4">
    <location>
        <begin position="43"/>
        <end position="62"/>
    </location>
</feature>
<dbReference type="InterPro" id="IPR049445">
    <property type="entry name" value="TetR_SbtR-like_C"/>
</dbReference>
<evidence type="ECO:0000256" key="2">
    <source>
        <dbReference type="ARBA" id="ARBA00023125"/>
    </source>
</evidence>
<dbReference type="InterPro" id="IPR009057">
    <property type="entry name" value="Homeodomain-like_sf"/>
</dbReference>
<dbReference type="InterPro" id="IPR050109">
    <property type="entry name" value="HTH-type_TetR-like_transc_reg"/>
</dbReference>
<keyword evidence="1" id="KW-0805">Transcription regulation</keyword>
<evidence type="ECO:0000259" key="5">
    <source>
        <dbReference type="PROSITE" id="PS50977"/>
    </source>
</evidence>
<name>A0A1H1BPC5_9ACTN</name>
<evidence type="ECO:0000313" key="6">
    <source>
        <dbReference type="EMBL" id="SDQ53600.1"/>
    </source>
</evidence>
<dbReference type="PRINTS" id="PR00455">
    <property type="entry name" value="HTHTETR"/>
</dbReference>
<dbReference type="GO" id="GO:0003700">
    <property type="term" value="F:DNA-binding transcription factor activity"/>
    <property type="evidence" value="ECO:0007669"/>
    <property type="project" value="TreeGrafter"/>
</dbReference>
<dbReference type="Pfam" id="PF21597">
    <property type="entry name" value="TetR_C_43"/>
    <property type="match status" value="1"/>
</dbReference>
<keyword evidence="2 4" id="KW-0238">DNA-binding</keyword>
<proteinExistence type="predicted"/>
<dbReference type="SUPFAM" id="SSF48498">
    <property type="entry name" value="Tetracyclin repressor-like, C-terminal domain"/>
    <property type="match status" value="1"/>
</dbReference>
<accession>A0A1H1BPC5</accession>
<dbReference type="OrthoDB" id="9795011at2"/>
<evidence type="ECO:0000313" key="7">
    <source>
        <dbReference type="Proteomes" id="UP000183053"/>
    </source>
</evidence>
<dbReference type="PROSITE" id="PS50977">
    <property type="entry name" value="HTH_TETR_2"/>
    <property type="match status" value="1"/>
</dbReference>
<evidence type="ECO:0000256" key="4">
    <source>
        <dbReference type="PROSITE-ProRule" id="PRU00335"/>
    </source>
</evidence>
<gene>
    <name evidence="6" type="ORF">SAMN04489765_0783</name>
</gene>
<dbReference type="RefSeq" id="WP_068536511.1">
    <property type="nucleotide sequence ID" value="NZ_FNLF01000002.1"/>
</dbReference>
<evidence type="ECO:0000256" key="3">
    <source>
        <dbReference type="ARBA" id="ARBA00023163"/>
    </source>
</evidence>
<dbReference type="PANTHER" id="PTHR30055">
    <property type="entry name" value="HTH-TYPE TRANSCRIPTIONAL REGULATOR RUTR"/>
    <property type="match status" value="1"/>
</dbReference>